<protein>
    <submittedName>
        <fullName evidence="2">Uncharacterized protein</fullName>
    </submittedName>
</protein>
<keyword evidence="1" id="KW-0732">Signal</keyword>
<organism evidence="2 3">
    <name type="scientific">Snodgrassella alvi</name>
    <dbReference type="NCBI Taxonomy" id="1196083"/>
    <lineage>
        <taxon>Bacteria</taxon>
        <taxon>Pseudomonadati</taxon>
        <taxon>Pseudomonadota</taxon>
        <taxon>Betaproteobacteria</taxon>
        <taxon>Neisseriales</taxon>
        <taxon>Neisseriaceae</taxon>
        <taxon>Snodgrassella</taxon>
    </lineage>
</organism>
<comment type="caution">
    <text evidence="2">The sequence shown here is derived from an EMBL/GenBank/DDBJ whole genome shotgun (WGS) entry which is preliminary data.</text>
</comment>
<accession>A0A2N9Y5F3</accession>
<sequence>MKMLNNILKHFLCISLGLSSFICLASDMNADERAFIEFIKQQLSVQVSVQRIPAEQIHTIVSRNLDLRMEKLLTKVDGINLHTRSVDSTVTPIQLALLELIYPDEATAVQALRQLGKKRYFQHSKILIPFSIVQIGHRLLIVFTENAGNSSAIAVIEKFPTEGLYPRETLLNIQQNR</sequence>
<evidence type="ECO:0000313" key="2">
    <source>
        <dbReference type="EMBL" id="PIT63683.1"/>
    </source>
</evidence>
<feature type="chain" id="PRO_5014835201" evidence="1">
    <location>
        <begin position="26"/>
        <end position="177"/>
    </location>
</feature>
<evidence type="ECO:0000313" key="3">
    <source>
        <dbReference type="Proteomes" id="UP000231094"/>
    </source>
</evidence>
<proteinExistence type="predicted"/>
<name>A0A2N9Y5F3_9NEIS</name>
<feature type="signal peptide" evidence="1">
    <location>
        <begin position="1"/>
        <end position="25"/>
    </location>
</feature>
<dbReference type="EMBL" id="MEIV01000026">
    <property type="protein sequence ID" value="PIT63683.1"/>
    <property type="molecule type" value="Genomic_DNA"/>
</dbReference>
<gene>
    <name evidence="2" type="ORF">BHC47_00265</name>
</gene>
<evidence type="ECO:0000256" key="1">
    <source>
        <dbReference type="SAM" id="SignalP"/>
    </source>
</evidence>
<dbReference type="Proteomes" id="UP000231094">
    <property type="component" value="Unassembled WGS sequence"/>
</dbReference>
<dbReference type="AlphaFoldDB" id="A0A2N9Y5F3"/>
<reference evidence="2 3" key="1">
    <citation type="journal article" date="2017" name="MBio">
        <title>Type VI secretion-mediated competition in the bee gut microbiome.</title>
        <authorList>
            <person name="Steele M.I."/>
            <person name="Kwong W.K."/>
            <person name="Powell J.E."/>
            <person name="Whiteley M."/>
            <person name="Moran N.A."/>
        </authorList>
    </citation>
    <scope>NUCLEOTIDE SEQUENCE [LARGE SCALE GENOMIC DNA]</scope>
    <source>
        <strain evidence="2 3">PEB0171</strain>
    </source>
</reference>